<proteinExistence type="predicted"/>
<evidence type="ECO:0000313" key="3">
    <source>
        <dbReference type="Proteomes" id="UP001432000"/>
    </source>
</evidence>
<evidence type="ECO:0000313" key="2">
    <source>
        <dbReference type="EMBL" id="WXG67766.1"/>
    </source>
</evidence>
<protein>
    <recommendedName>
        <fullName evidence="4">Integral membrane protein</fullName>
    </recommendedName>
</protein>
<gene>
    <name evidence="2" type="ORF">WDS16_21470</name>
</gene>
<dbReference type="Proteomes" id="UP001432000">
    <property type="component" value="Chromosome"/>
</dbReference>
<dbReference type="RefSeq" id="WP_338887526.1">
    <property type="nucleotide sequence ID" value="NZ_CP147846.1"/>
</dbReference>
<sequence>MTTLGIDTKILLLLSGLILLWALALGVWKFRQMMASPTALAHPYVDIAHRAALMYSFATLILAALTAFSGFPTAVNLVAGLFVTFFFVAAIVSYMVHGLRQDTDNQFENPVHGTEAFMWALIVAEIGGTAVLVAGFVVGQFF</sequence>
<name>A0ABZ2PJ28_9NOCA</name>
<feature type="transmembrane region" description="Helical" evidence="1">
    <location>
        <begin position="51"/>
        <end position="68"/>
    </location>
</feature>
<keyword evidence="1" id="KW-0812">Transmembrane</keyword>
<organism evidence="2 3">
    <name type="scientific">Rhodococcus sovatensis</name>
    <dbReference type="NCBI Taxonomy" id="1805840"/>
    <lineage>
        <taxon>Bacteria</taxon>
        <taxon>Bacillati</taxon>
        <taxon>Actinomycetota</taxon>
        <taxon>Actinomycetes</taxon>
        <taxon>Mycobacteriales</taxon>
        <taxon>Nocardiaceae</taxon>
        <taxon>Rhodococcus</taxon>
    </lineage>
</organism>
<reference evidence="2 3" key="1">
    <citation type="submission" date="2024-03" db="EMBL/GenBank/DDBJ databases">
        <title>Natural products discovery in diverse microorganisms through a two-stage MS feature dereplication strategy.</title>
        <authorList>
            <person name="Zhang R."/>
        </authorList>
    </citation>
    <scope>NUCLEOTIDE SEQUENCE [LARGE SCALE GENOMIC DNA]</scope>
    <source>
        <strain evidence="2 3">18930</strain>
    </source>
</reference>
<evidence type="ECO:0008006" key="4">
    <source>
        <dbReference type="Google" id="ProtNLM"/>
    </source>
</evidence>
<feature type="transmembrane region" description="Helical" evidence="1">
    <location>
        <begin position="75"/>
        <end position="96"/>
    </location>
</feature>
<keyword evidence="1" id="KW-0472">Membrane</keyword>
<keyword evidence="3" id="KW-1185">Reference proteome</keyword>
<feature type="transmembrane region" description="Helical" evidence="1">
    <location>
        <begin position="116"/>
        <end position="138"/>
    </location>
</feature>
<dbReference type="EMBL" id="CP147846">
    <property type="protein sequence ID" value="WXG67766.1"/>
    <property type="molecule type" value="Genomic_DNA"/>
</dbReference>
<keyword evidence="1" id="KW-1133">Transmembrane helix</keyword>
<accession>A0ABZ2PJ28</accession>
<evidence type="ECO:0000256" key="1">
    <source>
        <dbReference type="SAM" id="Phobius"/>
    </source>
</evidence>